<evidence type="ECO:0000313" key="3">
    <source>
        <dbReference type="EMBL" id="KAF2788520.1"/>
    </source>
</evidence>
<dbReference type="PANTHER" id="PTHR37576">
    <property type="entry name" value="DEFECT AT LOW TEMPERATURE PROTEIN 1"/>
    <property type="match status" value="1"/>
</dbReference>
<protein>
    <submittedName>
        <fullName evidence="3">Uncharacterized protein</fullName>
    </submittedName>
</protein>
<dbReference type="Pfam" id="PF11374">
    <property type="entry name" value="DUF3176"/>
    <property type="match status" value="1"/>
</dbReference>
<feature type="region of interest" description="Disordered" evidence="1">
    <location>
        <begin position="553"/>
        <end position="710"/>
    </location>
</feature>
<dbReference type="PANTHER" id="PTHR37576:SF2">
    <property type="entry name" value="DEFECT AT LOW TEMPERATURE PROTEIN 1"/>
    <property type="match status" value="1"/>
</dbReference>
<evidence type="ECO:0000313" key="4">
    <source>
        <dbReference type="Proteomes" id="UP000799757"/>
    </source>
</evidence>
<feature type="compositionally biased region" description="Gly residues" evidence="1">
    <location>
        <begin position="685"/>
        <end position="694"/>
    </location>
</feature>
<dbReference type="InterPro" id="IPR021514">
    <property type="entry name" value="DUF3176"/>
</dbReference>
<proteinExistence type="predicted"/>
<keyword evidence="2" id="KW-0812">Transmembrane</keyword>
<evidence type="ECO:0000256" key="1">
    <source>
        <dbReference type="SAM" id="MobiDB-lite"/>
    </source>
</evidence>
<sequence>MADNSSRSLLAPHGEYSKARSAWTGERSTYKTPLFVFTLLVLLVGSIISSAAILLKSHEEPVDSWRVQPSVLLSFLCGVYAITLGGLFTTGVAITWWRSLAHGTTLKRLHFISTGADPKDLVPAFLAGSDARRVVLAALVVFIAKLSIGPFTQRATRPRPHDVTRNVDMNIHFTNEIPDGWFGSWGSFHGRGLRAAQDTFLNSSMATDASDRYYCAGNGACDGLVSAAGINFGCSTTWETIKLLDPESQNSTIFSIDVEKDYSFDQPMIFLTTKYIESVDDACTATLRTDTCNIIPATVWYPISIRNTSLTLDLNRLLAQPSIKSNYTSAADILNNNLTAPIGPLEGIFRGLGYALRSEAFLGNDSKGGIGYDPGSEQLRAVHWSNIFLDTNFTAQGPNDSSKVQNTCSLAWRSPTMPIIGYMYDFMFRAAYAAADKDKVYEQSFIATYRGTELWYMTDFRWLAASIGIMVLGSAAAMSLLWGWWQLDRYVSLSPLETGKAFGAPIFAAAGPEREANGIVKEIGHERVAHDGDELVWSGSVYASGTGLVGSLRGRVSGDTDGRSMREMEGGSSGHSSVRGRGHRRGMSSASEAGSGGARPSFEHSLGVTTRRPYDDEEEVDVGHLGRHKSGSGSRREPERDAVGLMPLPLSVVPRTGASPSLPPIPQTGSLRLDHVSVGTRGRGRSGSGNGSGSGKRPLSSIVERSSPTP</sequence>
<organism evidence="3 4">
    <name type="scientific">Melanomma pulvis-pyrius CBS 109.77</name>
    <dbReference type="NCBI Taxonomy" id="1314802"/>
    <lineage>
        <taxon>Eukaryota</taxon>
        <taxon>Fungi</taxon>
        <taxon>Dikarya</taxon>
        <taxon>Ascomycota</taxon>
        <taxon>Pezizomycotina</taxon>
        <taxon>Dothideomycetes</taxon>
        <taxon>Pleosporomycetidae</taxon>
        <taxon>Pleosporales</taxon>
        <taxon>Melanommataceae</taxon>
        <taxon>Melanomma</taxon>
    </lineage>
</organism>
<gene>
    <name evidence="3" type="ORF">K505DRAFT_328876</name>
</gene>
<keyword evidence="2" id="KW-1133">Transmembrane helix</keyword>
<feature type="transmembrane region" description="Helical" evidence="2">
    <location>
        <begin position="75"/>
        <end position="97"/>
    </location>
</feature>
<evidence type="ECO:0000256" key="2">
    <source>
        <dbReference type="SAM" id="Phobius"/>
    </source>
</evidence>
<dbReference type="EMBL" id="MU002209">
    <property type="protein sequence ID" value="KAF2788520.1"/>
    <property type="molecule type" value="Genomic_DNA"/>
</dbReference>
<dbReference type="AlphaFoldDB" id="A0A6A6WWC2"/>
<keyword evidence="4" id="KW-1185">Reference proteome</keyword>
<feature type="compositionally biased region" description="Basic and acidic residues" evidence="1">
    <location>
        <begin position="556"/>
        <end position="569"/>
    </location>
</feature>
<keyword evidence="2" id="KW-0472">Membrane</keyword>
<reference evidence="3" key="1">
    <citation type="journal article" date="2020" name="Stud. Mycol.">
        <title>101 Dothideomycetes genomes: a test case for predicting lifestyles and emergence of pathogens.</title>
        <authorList>
            <person name="Haridas S."/>
            <person name="Albert R."/>
            <person name="Binder M."/>
            <person name="Bloem J."/>
            <person name="Labutti K."/>
            <person name="Salamov A."/>
            <person name="Andreopoulos B."/>
            <person name="Baker S."/>
            <person name="Barry K."/>
            <person name="Bills G."/>
            <person name="Bluhm B."/>
            <person name="Cannon C."/>
            <person name="Castanera R."/>
            <person name="Culley D."/>
            <person name="Daum C."/>
            <person name="Ezra D."/>
            <person name="Gonzalez J."/>
            <person name="Henrissat B."/>
            <person name="Kuo A."/>
            <person name="Liang C."/>
            <person name="Lipzen A."/>
            <person name="Lutzoni F."/>
            <person name="Magnuson J."/>
            <person name="Mondo S."/>
            <person name="Nolan M."/>
            <person name="Ohm R."/>
            <person name="Pangilinan J."/>
            <person name="Park H.-J."/>
            <person name="Ramirez L."/>
            <person name="Alfaro M."/>
            <person name="Sun H."/>
            <person name="Tritt A."/>
            <person name="Yoshinaga Y."/>
            <person name="Zwiers L.-H."/>
            <person name="Turgeon B."/>
            <person name="Goodwin S."/>
            <person name="Spatafora J."/>
            <person name="Crous P."/>
            <person name="Grigoriev I."/>
        </authorList>
    </citation>
    <scope>NUCLEOTIDE SEQUENCE</scope>
    <source>
        <strain evidence="3">CBS 109.77</strain>
    </source>
</reference>
<feature type="transmembrane region" description="Helical" evidence="2">
    <location>
        <begin position="462"/>
        <end position="485"/>
    </location>
</feature>
<dbReference type="Proteomes" id="UP000799757">
    <property type="component" value="Unassembled WGS sequence"/>
</dbReference>
<dbReference type="OrthoDB" id="5357734at2759"/>
<feature type="transmembrane region" description="Helical" evidence="2">
    <location>
        <begin position="34"/>
        <end position="55"/>
    </location>
</feature>
<accession>A0A6A6WWC2</accession>
<name>A0A6A6WWC2_9PLEO</name>